<keyword evidence="4" id="KW-1185">Reference proteome</keyword>
<feature type="signal peptide" evidence="2">
    <location>
        <begin position="1"/>
        <end position="29"/>
    </location>
</feature>
<reference evidence="3 4" key="1">
    <citation type="submission" date="2016-02" db="EMBL/GenBank/DDBJ databases">
        <title>Draft genome sequence of Microdochium bolleyi, a fungal endophyte of beachgrass.</title>
        <authorList>
            <consortium name="DOE Joint Genome Institute"/>
            <person name="David A.S."/>
            <person name="May G."/>
            <person name="Haridas S."/>
            <person name="Lim J."/>
            <person name="Wang M."/>
            <person name="Labutti K."/>
            <person name="Lipzen A."/>
            <person name="Barry K."/>
            <person name="Grigoriev I.V."/>
        </authorList>
    </citation>
    <scope>NUCLEOTIDE SEQUENCE [LARGE SCALE GENOMIC DNA]</scope>
    <source>
        <strain evidence="3 4">J235TASD1</strain>
    </source>
</reference>
<dbReference type="Proteomes" id="UP000070501">
    <property type="component" value="Unassembled WGS sequence"/>
</dbReference>
<feature type="region of interest" description="Disordered" evidence="1">
    <location>
        <begin position="27"/>
        <end position="57"/>
    </location>
</feature>
<dbReference type="AlphaFoldDB" id="A0A136IST7"/>
<name>A0A136IST7_9PEZI</name>
<organism evidence="3 4">
    <name type="scientific">Microdochium bolleyi</name>
    <dbReference type="NCBI Taxonomy" id="196109"/>
    <lineage>
        <taxon>Eukaryota</taxon>
        <taxon>Fungi</taxon>
        <taxon>Dikarya</taxon>
        <taxon>Ascomycota</taxon>
        <taxon>Pezizomycotina</taxon>
        <taxon>Sordariomycetes</taxon>
        <taxon>Xylariomycetidae</taxon>
        <taxon>Xylariales</taxon>
        <taxon>Microdochiaceae</taxon>
        <taxon>Microdochium</taxon>
    </lineage>
</organism>
<dbReference type="InParanoid" id="A0A136IST7"/>
<protein>
    <submittedName>
        <fullName evidence="3">Uncharacterized protein</fullName>
    </submittedName>
</protein>
<dbReference type="EMBL" id="KQ964260">
    <property type="protein sequence ID" value="KXJ88020.1"/>
    <property type="molecule type" value="Genomic_DNA"/>
</dbReference>
<feature type="chain" id="PRO_5007293056" evidence="2">
    <location>
        <begin position="30"/>
        <end position="173"/>
    </location>
</feature>
<keyword evidence="2" id="KW-0732">Signal</keyword>
<evidence type="ECO:0000256" key="1">
    <source>
        <dbReference type="SAM" id="MobiDB-lite"/>
    </source>
</evidence>
<sequence>MDSRPSANSRISFITWQIVVLGVSLPTHGDPEDRETSAFPGAPTRIQGKIPSSQASATHNASVGCASVVKNQGPRHAWIGHTTASVTSNRVAVGSGQGEESDSKHPMARAARQDPWTCRGLTRPGSPHPAGLCLAGLFEAAVAAAEAFTSARLPILVLKVKHVAIVVLWAQPG</sequence>
<gene>
    <name evidence="3" type="ORF">Micbo1qcDRAFT_178659</name>
</gene>
<accession>A0A136IST7</accession>
<evidence type="ECO:0000313" key="3">
    <source>
        <dbReference type="EMBL" id="KXJ88020.1"/>
    </source>
</evidence>
<evidence type="ECO:0000256" key="2">
    <source>
        <dbReference type="SAM" id="SignalP"/>
    </source>
</evidence>
<proteinExistence type="predicted"/>
<evidence type="ECO:0000313" key="4">
    <source>
        <dbReference type="Proteomes" id="UP000070501"/>
    </source>
</evidence>